<dbReference type="InterPro" id="IPR008983">
    <property type="entry name" value="Tumour_necrosis_fac-like_dom"/>
</dbReference>
<comment type="caution">
    <text evidence="4">The sequence shown here is derived from an EMBL/GenBank/DDBJ whole genome shotgun (WGS) entry which is preliminary data.</text>
</comment>
<organism evidence="4 5">
    <name type="scientific">Pinctada imbricata</name>
    <name type="common">Atlantic pearl-oyster</name>
    <name type="synonym">Pinctada martensii</name>
    <dbReference type="NCBI Taxonomy" id="66713"/>
    <lineage>
        <taxon>Eukaryota</taxon>
        <taxon>Metazoa</taxon>
        <taxon>Spiralia</taxon>
        <taxon>Lophotrochozoa</taxon>
        <taxon>Mollusca</taxon>
        <taxon>Bivalvia</taxon>
        <taxon>Autobranchia</taxon>
        <taxon>Pteriomorphia</taxon>
        <taxon>Pterioida</taxon>
        <taxon>Pterioidea</taxon>
        <taxon>Pteriidae</taxon>
        <taxon>Pinctada</taxon>
    </lineage>
</organism>
<dbReference type="SUPFAM" id="SSF49842">
    <property type="entry name" value="TNF-like"/>
    <property type="match status" value="1"/>
</dbReference>
<sequence>KVVAFYAKLTDVYEHLADGQTIQFDMVITNIGNAYAPTQGKFTVPIRGVYLLSVSMMSRNERDPLWCSLVKNGQTLTGLFSSAGGSFSDTQTIVVVLETGDVVWVMHNPGSPDVHTNSYNSYFAGFLLTEHT</sequence>
<keyword evidence="2" id="KW-0964">Secreted</keyword>
<keyword evidence="5" id="KW-1185">Reference proteome</keyword>
<evidence type="ECO:0000313" key="5">
    <source>
        <dbReference type="Proteomes" id="UP001186944"/>
    </source>
</evidence>
<dbReference type="PANTHER" id="PTHR15427">
    <property type="entry name" value="EMILIN ELASTIN MICROFIBRIL INTERFACE-LOCATED PROTEIN ELASTIN MICROFIBRIL INTERFACER"/>
    <property type="match status" value="1"/>
</dbReference>
<dbReference type="SMART" id="SM00110">
    <property type="entry name" value="C1Q"/>
    <property type="match status" value="1"/>
</dbReference>
<evidence type="ECO:0000259" key="3">
    <source>
        <dbReference type="PROSITE" id="PS50871"/>
    </source>
</evidence>
<dbReference type="InterPro" id="IPR001073">
    <property type="entry name" value="C1q_dom"/>
</dbReference>
<dbReference type="InterPro" id="IPR050392">
    <property type="entry name" value="Collagen/C1q_domain"/>
</dbReference>
<evidence type="ECO:0000256" key="1">
    <source>
        <dbReference type="ARBA" id="ARBA00004613"/>
    </source>
</evidence>
<dbReference type="GO" id="GO:0005581">
    <property type="term" value="C:collagen trimer"/>
    <property type="evidence" value="ECO:0007669"/>
    <property type="project" value="UniProtKB-KW"/>
</dbReference>
<feature type="domain" description="C1q" evidence="3">
    <location>
        <begin position="1"/>
        <end position="132"/>
    </location>
</feature>
<dbReference type="Pfam" id="PF00386">
    <property type="entry name" value="C1q"/>
    <property type="match status" value="1"/>
</dbReference>
<name>A0AA88XNL2_PINIB</name>
<evidence type="ECO:0000313" key="4">
    <source>
        <dbReference type="EMBL" id="KAK3084467.1"/>
    </source>
</evidence>
<accession>A0AA88XNL2</accession>
<reference evidence="4" key="1">
    <citation type="submission" date="2019-08" db="EMBL/GenBank/DDBJ databases">
        <title>The improved chromosome-level genome for the pearl oyster Pinctada fucata martensii using PacBio sequencing and Hi-C.</title>
        <authorList>
            <person name="Zheng Z."/>
        </authorList>
    </citation>
    <scope>NUCLEOTIDE SEQUENCE</scope>
    <source>
        <strain evidence="4">ZZ-2019</strain>
        <tissue evidence="4">Adductor muscle</tissue>
    </source>
</reference>
<evidence type="ECO:0000256" key="2">
    <source>
        <dbReference type="ARBA" id="ARBA00022525"/>
    </source>
</evidence>
<comment type="subcellular location">
    <subcellularLocation>
        <location evidence="1">Secreted</location>
    </subcellularLocation>
</comment>
<feature type="non-terminal residue" evidence="4">
    <location>
        <position position="1"/>
    </location>
</feature>
<proteinExistence type="predicted"/>
<dbReference type="AlphaFoldDB" id="A0AA88XNL2"/>
<dbReference type="PROSITE" id="PS50871">
    <property type="entry name" value="C1Q"/>
    <property type="match status" value="1"/>
</dbReference>
<dbReference type="EMBL" id="VSWD01000013">
    <property type="protein sequence ID" value="KAK3084467.1"/>
    <property type="molecule type" value="Genomic_DNA"/>
</dbReference>
<dbReference type="PANTHER" id="PTHR15427:SF33">
    <property type="entry name" value="COLLAGEN IV NC1 DOMAIN-CONTAINING PROTEIN"/>
    <property type="match status" value="1"/>
</dbReference>
<dbReference type="Proteomes" id="UP001186944">
    <property type="component" value="Unassembled WGS sequence"/>
</dbReference>
<dbReference type="Gene3D" id="2.60.120.40">
    <property type="match status" value="1"/>
</dbReference>
<dbReference type="PRINTS" id="PR00007">
    <property type="entry name" value="COMPLEMNTC1Q"/>
</dbReference>
<protein>
    <recommendedName>
        <fullName evidence="3">C1q domain-containing protein</fullName>
    </recommendedName>
</protein>
<gene>
    <name evidence="4" type="ORF">FSP39_013998</name>
</gene>